<evidence type="ECO:0000256" key="4">
    <source>
        <dbReference type="ARBA" id="ARBA00022722"/>
    </source>
</evidence>
<dbReference type="GO" id="GO:0046872">
    <property type="term" value="F:metal ion binding"/>
    <property type="evidence" value="ECO:0007669"/>
    <property type="project" value="UniProtKB-KW"/>
</dbReference>
<dbReference type="Pfam" id="PF22566">
    <property type="entry name" value="UBA_8"/>
    <property type="match status" value="1"/>
</dbReference>
<evidence type="ECO:0000256" key="5">
    <source>
        <dbReference type="ARBA" id="ARBA00022723"/>
    </source>
</evidence>
<evidence type="ECO:0000256" key="2">
    <source>
        <dbReference type="ARBA" id="ARBA00001946"/>
    </source>
</evidence>
<evidence type="ECO:0000256" key="7">
    <source>
        <dbReference type="ARBA" id="ARBA00022801"/>
    </source>
</evidence>
<evidence type="ECO:0000256" key="11">
    <source>
        <dbReference type="SAM" id="MobiDB-lite"/>
    </source>
</evidence>
<keyword evidence="5" id="KW-0479">Metal-binding</keyword>
<feature type="compositionally biased region" description="Low complexity" evidence="11">
    <location>
        <begin position="29"/>
        <end position="38"/>
    </location>
</feature>
<dbReference type="EMBL" id="CAJOBD010000906">
    <property type="protein sequence ID" value="CAF3734892.1"/>
    <property type="molecule type" value="Genomic_DNA"/>
</dbReference>
<comment type="cofactor">
    <cofactor evidence="1">
        <name>Mn(2+)</name>
        <dbReference type="ChEBI" id="CHEBI:29035"/>
    </cofactor>
</comment>
<dbReference type="PANTHER" id="PTHR15822:SF4">
    <property type="entry name" value="TYROSYL-DNA PHOSPHODIESTERASE 2"/>
    <property type="match status" value="1"/>
</dbReference>
<protein>
    <recommendedName>
        <fullName evidence="12">UBA-like domain-containing protein</fullName>
    </recommendedName>
</protein>
<keyword evidence="9" id="KW-0234">DNA repair</keyword>
<reference evidence="13" key="1">
    <citation type="submission" date="2021-02" db="EMBL/GenBank/DDBJ databases">
        <authorList>
            <person name="Nowell W R."/>
        </authorList>
    </citation>
    <scope>NUCLEOTIDE SEQUENCE</scope>
</reference>
<keyword evidence="10" id="KW-0539">Nucleus</keyword>
<dbReference type="InterPro" id="IPR036691">
    <property type="entry name" value="Endo/exonu/phosph_ase_sf"/>
</dbReference>
<evidence type="ECO:0000256" key="1">
    <source>
        <dbReference type="ARBA" id="ARBA00001936"/>
    </source>
</evidence>
<dbReference type="GO" id="GO:0004518">
    <property type="term" value="F:nuclease activity"/>
    <property type="evidence" value="ECO:0007669"/>
    <property type="project" value="UniProtKB-KW"/>
</dbReference>
<dbReference type="InterPro" id="IPR051547">
    <property type="entry name" value="TDP2-like"/>
</dbReference>
<dbReference type="SUPFAM" id="SSF56219">
    <property type="entry name" value="DNase I-like"/>
    <property type="match status" value="1"/>
</dbReference>
<dbReference type="CDD" id="cd14273">
    <property type="entry name" value="UBA_TAP-C_like"/>
    <property type="match status" value="1"/>
</dbReference>
<dbReference type="GO" id="GO:0016605">
    <property type="term" value="C:PML body"/>
    <property type="evidence" value="ECO:0007669"/>
    <property type="project" value="TreeGrafter"/>
</dbReference>
<evidence type="ECO:0000313" key="14">
    <source>
        <dbReference type="Proteomes" id="UP000663836"/>
    </source>
</evidence>
<organism evidence="13 14">
    <name type="scientific">Rotaria sordida</name>
    <dbReference type="NCBI Taxonomy" id="392033"/>
    <lineage>
        <taxon>Eukaryota</taxon>
        <taxon>Metazoa</taxon>
        <taxon>Spiralia</taxon>
        <taxon>Gnathifera</taxon>
        <taxon>Rotifera</taxon>
        <taxon>Eurotatoria</taxon>
        <taxon>Bdelloidea</taxon>
        <taxon>Philodinida</taxon>
        <taxon>Philodinidae</taxon>
        <taxon>Rotaria</taxon>
    </lineage>
</organism>
<comment type="caution">
    <text evidence="13">The sequence shown here is derived from an EMBL/GenBank/DDBJ whole genome shotgun (WGS) entry which is preliminary data.</text>
</comment>
<dbReference type="AlphaFoldDB" id="A0A818XBW4"/>
<dbReference type="GO" id="GO:0005737">
    <property type="term" value="C:cytoplasm"/>
    <property type="evidence" value="ECO:0007669"/>
    <property type="project" value="TreeGrafter"/>
</dbReference>
<evidence type="ECO:0000256" key="9">
    <source>
        <dbReference type="ARBA" id="ARBA00023204"/>
    </source>
</evidence>
<evidence type="ECO:0000259" key="12">
    <source>
        <dbReference type="Pfam" id="PF22566"/>
    </source>
</evidence>
<evidence type="ECO:0000256" key="6">
    <source>
        <dbReference type="ARBA" id="ARBA00022763"/>
    </source>
</evidence>
<sequence length="356" mass="41358">MTSMSLDDPQIIDDEQEDEKLSDHDNDKSLSSLTSDSSNECPYNDDIASKVSTAFAKATGIDIEFAIQLLKDHGWNIDQALKATYEAKEHAQLIVNMKQNWKDSNEKYFKILSWNTDTTDTDEVEFNELIQQRTETMIEILLREKPDVILLQQVGTFALTLIITCLSSLYDDESIQIDSSNNSNYISIFTRKSSIKKKNVSIIKNSENWNMLKIEIEYKNSINIDLFNAFIDENTYSYCFEQINKTNPNHIILFGISSQISDTFWNSHIINLDDLWEKTNQRPETTYTFDPELNSNINENDKPQRYDRIFFRSLTSMNNQFKPVHMELEGIQHIKTSDIIFPSTHWAIQGYFDVNN</sequence>
<dbReference type="InterPro" id="IPR054109">
    <property type="entry name" value="UBA_8"/>
</dbReference>
<keyword evidence="7" id="KW-0378">Hydrolase</keyword>
<evidence type="ECO:0000313" key="13">
    <source>
        <dbReference type="EMBL" id="CAF3734892.1"/>
    </source>
</evidence>
<keyword evidence="8" id="KW-0460">Magnesium</keyword>
<name>A0A818XBW4_9BILA</name>
<comment type="cofactor">
    <cofactor evidence="2">
        <name>Mg(2+)</name>
        <dbReference type="ChEBI" id="CHEBI:18420"/>
    </cofactor>
</comment>
<evidence type="ECO:0000256" key="3">
    <source>
        <dbReference type="ARBA" id="ARBA00004123"/>
    </source>
</evidence>
<evidence type="ECO:0000256" key="8">
    <source>
        <dbReference type="ARBA" id="ARBA00022842"/>
    </source>
</evidence>
<dbReference type="Gene3D" id="3.60.10.10">
    <property type="entry name" value="Endonuclease/exonuclease/phosphatase"/>
    <property type="match status" value="1"/>
</dbReference>
<feature type="region of interest" description="Disordered" evidence="11">
    <location>
        <begin position="1"/>
        <end position="42"/>
    </location>
</feature>
<feature type="domain" description="UBA-like" evidence="12">
    <location>
        <begin position="55"/>
        <end position="89"/>
    </location>
</feature>
<proteinExistence type="predicted"/>
<keyword evidence="4" id="KW-0540">Nuclease</keyword>
<comment type="subcellular location">
    <subcellularLocation>
        <location evidence="3">Nucleus</location>
    </subcellularLocation>
</comment>
<gene>
    <name evidence="13" type="ORF">JBS370_LOCUS11641</name>
</gene>
<dbReference type="GO" id="GO:0070260">
    <property type="term" value="F:5'-tyrosyl-DNA phosphodiesterase activity"/>
    <property type="evidence" value="ECO:0007669"/>
    <property type="project" value="TreeGrafter"/>
</dbReference>
<dbReference type="GO" id="GO:0003697">
    <property type="term" value="F:single-stranded DNA binding"/>
    <property type="evidence" value="ECO:0007669"/>
    <property type="project" value="TreeGrafter"/>
</dbReference>
<accession>A0A818XBW4</accession>
<evidence type="ECO:0000256" key="10">
    <source>
        <dbReference type="ARBA" id="ARBA00023242"/>
    </source>
</evidence>
<dbReference type="PANTHER" id="PTHR15822">
    <property type="entry name" value="TRAF AND TNF RECEPTOR-ASSOCIATED PROTEIN"/>
    <property type="match status" value="1"/>
</dbReference>
<dbReference type="Proteomes" id="UP000663836">
    <property type="component" value="Unassembled WGS sequence"/>
</dbReference>
<dbReference type="Gene3D" id="1.10.8.10">
    <property type="entry name" value="DNA helicase RuvA subunit, C-terminal domain"/>
    <property type="match status" value="1"/>
</dbReference>
<feature type="compositionally biased region" description="Basic and acidic residues" evidence="11">
    <location>
        <begin position="19"/>
        <end position="28"/>
    </location>
</feature>
<keyword evidence="6" id="KW-0227">DNA damage</keyword>
<dbReference type="GO" id="GO:0006302">
    <property type="term" value="P:double-strand break repair"/>
    <property type="evidence" value="ECO:0007669"/>
    <property type="project" value="TreeGrafter"/>
</dbReference>